<feature type="chain" id="PRO_5038906370" description="Small secreted protein" evidence="1">
    <location>
        <begin position="23"/>
        <end position="125"/>
    </location>
</feature>
<dbReference type="NCBIfam" id="NF037950">
    <property type="entry name" value="spanin2_1"/>
    <property type="match status" value="1"/>
</dbReference>
<organism evidence="2 3">
    <name type="scientific">Lentzea tibetensis</name>
    <dbReference type="NCBI Taxonomy" id="2591470"/>
    <lineage>
        <taxon>Bacteria</taxon>
        <taxon>Bacillati</taxon>
        <taxon>Actinomycetota</taxon>
        <taxon>Actinomycetes</taxon>
        <taxon>Pseudonocardiales</taxon>
        <taxon>Pseudonocardiaceae</taxon>
        <taxon>Lentzea</taxon>
    </lineage>
</organism>
<evidence type="ECO:0000313" key="3">
    <source>
        <dbReference type="Proteomes" id="UP000316639"/>
    </source>
</evidence>
<dbReference type="EMBL" id="VOBR01000047">
    <property type="protein sequence ID" value="TWP44913.1"/>
    <property type="molecule type" value="Genomic_DNA"/>
</dbReference>
<evidence type="ECO:0008006" key="4">
    <source>
        <dbReference type="Google" id="ProtNLM"/>
    </source>
</evidence>
<feature type="signal peptide" evidence="1">
    <location>
        <begin position="1"/>
        <end position="22"/>
    </location>
</feature>
<reference evidence="2 3" key="1">
    <citation type="submission" date="2019-07" db="EMBL/GenBank/DDBJ databases">
        <title>Lentzea xizangensis sp. nov., isolated from Qinghai-Tibetan Plateau Soils.</title>
        <authorList>
            <person name="Huang J."/>
        </authorList>
    </citation>
    <scope>NUCLEOTIDE SEQUENCE [LARGE SCALE GENOMIC DNA]</scope>
    <source>
        <strain evidence="2 3">FXJ1.1311</strain>
    </source>
</reference>
<dbReference type="OrthoDB" id="3698794at2"/>
<name>A0A563EGK0_9PSEU</name>
<dbReference type="AlphaFoldDB" id="A0A563EGK0"/>
<comment type="caution">
    <text evidence="2">The sequence shown here is derived from an EMBL/GenBank/DDBJ whole genome shotgun (WGS) entry which is preliminary data.</text>
</comment>
<keyword evidence="3" id="KW-1185">Reference proteome</keyword>
<dbReference type="RefSeq" id="WP_146360550.1">
    <property type="nucleotide sequence ID" value="NZ_VOBR01000047.1"/>
</dbReference>
<accession>A0A563EGK0</accession>
<dbReference type="PROSITE" id="PS51257">
    <property type="entry name" value="PROKAR_LIPOPROTEIN"/>
    <property type="match status" value="1"/>
</dbReference>
<evidence type="ECO:0000256" key="1">
    <source>
        <dbReference type="SAM" id="SignalP"/>
    </source>
</evidence>
<proteinExistence type="predicted"/>
<gene>
    <name evidence="2" type="ORF">FKR81_40660</name>
</gene>
<sequence length="125" mass="12781">MRVARPLVALAMALGVAGGVTGCDALNEASDKANQVSQGIDKAKACADAVGLLAWTPDMSDPQKALEDTKAKAEELEKLAAQSPDQQVKTALEEAAKGMGNVSSAADWVQQKADLVAKVSQACAG</sequence>
<keyword evidence="1" id="KW-0732">Signal</keyword>
<dbReference type="Proteomes" id="UP000316639">
    <property type="component" value="Unassembled WGS sequence"/>
</dbReference>
<evidence type="ECO:0000313" key="2">
    <source>
        <dbReference type="EMBL" id="TWP44913.1"/>
    </source>
</evidence>
<protein>
    <recommendedName>
        <fullName evidence="4">Small secreted protein</fullName>
    </recommendedName>
</protein>